<dbReference type="InterPro" id="IPR011009">
    <property type="entry name" value="Kinase-like_dom_sf"/>
</dbReference>
<dbReference type="GO" id="GO:0005524">
    <property type="term" value="F:ATP binding"/>
    <property type="evidence" value="ECO:0007669"/>
    <property type="project" value="InterPro"/>
</dbReference>
<sequence>MQSQPEENKLKPLKHPLDPEICQKAARYAVRVCEEMSKRSTLLREEDPDELNVALFERDEILPYLGECLGKGGFNNVYELERIELSDAKLPPGQSLQRHRVLNLREKLAVKFLSDDAMYSPEEFCNGAADLLMEAKYLTALAAHPHPALIQLHGVCIAGPSGFAKPERAGFFLVIDRLYDTMDRRIDVWRELQRRKVQTKAPAKVIKALFLQRLMVAQDIASALRHLHKLEIVFRDLKPDNVGFDFGGRVKLFDFGLAKELDPKQKTDNGMYKMSGGTGSRRFMAPEVALSEPYNLSADVYSYSILLWELLSLDKAFGWLSPEEHRERCVKKNERLELRKSWSENIKNLLEGCWARDPTSRPTAREIYKMVKQEIERMYEDDFMKHDDDDDGGKE</sequence>
<accession>A0A7S3L6M1</accession>
<proteinExistence type="predicted"/>
<dbReference type="InterPro" id="IPR051681">
    <property type="entry name" value="Ser/Thr_Kinases-Pseudokinases"/>
</dbReference>
<dbReference type="SMART" id="SM00220">
    <property type="entry name" value="S_TKc"/>
    <property type="match status" value="1"/>
</dbReference>
<dbReference type="PANTHER" id="PTHR44329">
    <property type="entry name" value="SERINE/THREONINE-PROTEIN KINASE TNNI3K-RELATED"/>
    <property type="match status" value="1"/>
</dbReference>
<dbReference type="EMBL" id="HBIM01013011">
    <property type="protein sequence ID" value="CAE0413347.1"/>
    <property type="molecule type" value="Transcribed_RNA"/>
</dbReference>
<organism evidence="2">
    <name type="scientific">Amphora coffeiformis</name>
    <dbReference type="NCBI Taxonomy" id="265554"/>
    <lineage>
        <taxon>Eukaryota</taxon>
        <taxon>Sar</taxon>
        <taxon>Stramenopiles</taxon>
        <taxon>Ochrophyta</taxon>
        <taxon>Bacillariophyta</taxon>
        <taxon>Bacillariophyceae</taxon>
        <taxon>Bacillariophycidae</taxon>
        <taxon>Thalassiophysales</taxon>
        <taxon>Catenulaceae</taxon>
        <taxon>Amphora</taxon>
    </lineage>
</organism>
<dbReference type="GO" id="GO:0004674">
    <property type="term" value="F:protein serine/threonine kinase activity"/>
    <property type="evidence" value="ECO:0007669"/>
    <property type="project" value="TreeGrafter"/>
</dbReference>
<dbReference type="SUPFAM" id="SSF56112">
    <property type="entry name" value="Protein kinase-like (PK-like)"/>
    <property type="match status" value="1"/>
</dbReference>
<reference evidence="2" key="1">
    <citation type="submission" date="2021-01" db="EMBL/GenBank/DDBJ databases">
        <authorList>
            <person name="Corre E."/>
            <person name="Pelletier E."/>
            <person name="Niang G."/>
            <person name="Scheremetjew M."/>
            <person name="Finn R."/>
            <person name="Kale V."/>
            <person name="Holt S."/>
            <person name="Cochrane G."/>
            <person name="Meng A."/>
            <person name="Brown T."/>
            <person name="Cohen L."/>
        </authorList>
    </citation>
    <scope>NUCLEOTIDE SEQUENCE</scope>
    <source>
        <strain evidence="2">CCMP127</strain>
    </source>
</reference>
<evidence type="ECO:0000259" key="1">
    <source>
        <dbReference type="PROSITE" id="PS50011"/>
    </source>
</evidence>
<dbReference type="InterPro" id="IPR000719">
    <property type="entry name" value="Prot_kinase_dom"/>
</dbReference>
<evidence type="ECO:0000313" key="2">
    <source>
        <dbReference type="EMBL" id="CAE0413347.1"/>
    </source>
</evidence>
<dbReference type="Pfam" id="PF00069">
    <property type="entry name" value="Pkinase"/>
    <property type="match status" value="1"/>
</dbReference>
<gene>
    <name evidence="2" type="ORF">ACOF00016_LOCUS10603</name>
</gene>
<dbReference type="Gene3D" id="1.10.510.10">
    <property type="entry name" value="Transferase(Phosphotransferase) domain 1"/>
    <property type="match status" value="1"/>
</dbReference>
<dbReference type="PROSITE" id="PS50011">
    <property type="entry name" value="PROTEIN_KINASE_DOM"/>
    <property type="match status" value="1"/>
</dbReference>
<dbReference type="AlphaFoldDB" id="A0A7S3L6M1"/>
<protein>
    <recommendedName>
        <fullName evidence="1">Protein kinase domain-containing protein</fullName>
    </recommendedName>
</protein>
<name>A0A7S3L6M1_9STRA</name>
<dbReference type="Gene3D" id="3.30.200.20">
    <property type="entry name" value="Phosphorylase Kinase, domain 1"/>
    <property type="match status" value="1"/>
</dbReference>
<feature type="domain" description="Protein kinase" evidence="1">
    <location>
        <begin position="63"/>
        <end position="384"/>
    </location>
</feature>